<dbReference type="GO" id="GO:0003676">
    <property type="term" value="F:nucleic acid binding"/>
    <property type="evidence" value="ECO:0007669"/>
    <property type="project" value="InterPro"/>
</dbReference>
<keyword evidence="2" id="KW-0863">Zinc-finger</keyword>
<feature type="non-terminal residue" evidence="6">
    <location>
        <position position="663"/>
    </location>
</feature>
<comment type="caution">
    <text evidence="6">The sequence shown here is derived from an EMBL/GenBank/DDBJ whole genome shotgun (WGS) entry which is preliminary data.</text>
</comment>
<feature type="region of interest" description="Disordered" evidence="4">
    <location>
        <begin position="366"/>
        <end position="394"/>
    </location>
</feature>
<dbReference type="OrthoDB" id="7864685at2759"/>
<evidence type="ECO:0000313" key="7">
    <source>
        <dbReference type="Proteomes" id="UP000245609"/>
    </source>
</evidence>
<dbReference type="Gene3D" id="4.10.60.10">
    <property type="entry name" value="Zinc finger, CCHC-type"/>
    <property type="match status" value="1"/>
</dbReference>
<dbReference type="PANTHER" id="PTHR46888:SF1">
    <property type="entry name" value="RIBONUCLEASE H"/>
    <property type="match status" value="1"/>
</dbReference>
<evidence type="ECO:0000256" key="2">
    <source>
        <dbReference type="PROSITE-ProRule" id="PRU00047"/>
    </source>
</evidence>
<dbReference type="InterPro" id="IPR001969">
    <property type="entry name" value="Aspartic_peptidase_AS"/>
</dbReference>
<organism evidence="6 7">
    <name type="scientific">Smittium megazygosporum</name>
    <dbReference type="NCBI Taxonomy" id="133381"/>
    <lineage>
        <taxon>Eukaryota</taxon>
        <taxon>Fungi</taxon>
        <taxon>Fungi incertae sedis</taxon>
        <taxon>Zoopagomycota</taxon>
        <taxon>Kickxellomycotina</taxon>
        <taxon>Harpellomycetes</taxon>
        <taxon>Harpellales</taxon>
        <taxon>Legeriomycetaceae</taxon>
        <taxon>Smittium</taxon>
    </lineage>
</organism>
<dbReference type="SMART" id="SM00343">
    <property type="entry name" value="ZnF_C2HC"/>
    <property type="match status" value="1"/>
</dbReference>
<evidence type="ECO:0000256" key="4">
    <source>
        <dbReference type="SAM" id="MobiDB-lite"/>
    </source>
</evidence>
<keyword evidence="1" id="KW-0064">Aspartyl protease</keyword>
<dbReference type="InterPro" id="IPR036875">
    <property type="entry name" value="Znf_CCHC_sf"/>
</dbReference>
<dbReference type="InterPro" id="IPR043502">
    <property type="entry name" value="DNA/RNA_pol_sf"/>
</dbReference>
<dbReference type="GO" id="GO:0004190">
    <property type="term" value="F:aspartic-type endopeptidase activity"/>
    <property type="evidence" value="ECO:0007669"/>
    <property type="project" value="UniProtKB-KW"/>
</dbReference>
<dbReference type="GO" id="GO:0006508">
    <property type="term" value="P:proteolysis"/>
    <property type="evidence" value="ECO:0007669"/>
    <property type="project" value="InterPro"/>
</dbReference>
<dbReference type="Pfam" id="PF13975">
    <property type="entry name" value="gag-asp_proteas"/>
    <property type="match status" value="1"/>
</dbReference>
<dbReference type="PROSITE" id="PS00141">
    <property type="entry name" value="ASP_PROTEASE"/>
    <property type="match status" value="1"/>
</dbReference>
<dbReference type="SUPFAM" id="SSF56672">
    <property type="entry name" value="DNA/RNA polymerases"/>
    <property type="match status" value="1"/>
</dbReference>
<keyword evidence="2" id="KW-0862">Zinc</keyword>
<dbReference type="PANTHER" id="PTHR46888">
    <property type="entry name" value="ZINC KNUCKLE DOMAINCONTAINING PROTEIN-RELATED"/>
    <property type="match status" value="1"/>
</dbReference>
<keyword evidence="3" id="KW-0175">Coiled coil</keyword>
<dbReference type="InterPro" id="IPR001878">
    <property type="entry name" value="Znf_CCHC"/>
</dbReference>
<keyword evidence="7" id="KW-1185">Reference proteome</keyword>
<feature type="domain" description="CCHC-type" evidence="5">
    <location>
        <begin position="354"/>
        <end position="369"/>
    </location>
</feature>
<dbReference type="Gene3D" id="2.40.70.10">
    <property type="entry name" value="Acid Proteases"/>
    <property type="match status" value="1"/>
</dbReference>
<dbReference type="SUPFAM" id="SSF57756">
    <property type="entry name" value="Retrovirus zinc finger-like domains"/>
    <property type="match status" value="1"/>
</dbReference>
<dbReference type="AlphaFoldDB" id="A0A2T9Z880"/>
<protein>
    <recommendedName>
        <fullName evidence="5">CCHC-type domain-containing protein</fullName>
    </recommendedName>
</protein>
<gene>
    <name evidence="6" type="ORF">BB560_004869</name>
</gene>
<evidence type="ECO:0000313" key="6">
    <source>
        <dbReference type="EMBL" id="PVV00737.1"/>
    </source>
</evidence>
<dbReference type="PROSITE" id="PS50158">
    <property type="entry name" value="ZF_CCHC"/>
    <property type="match status" value="1"/>
</dbReference>
<feature type="compositionally biased region" description="Polar residues" evidence="4">
    <location>
        <begin position="323"/>
        <end position="339"/>
    </location>
</feature>
<feature type="coiled-coil region" evidence="3">
    <location>
        <begin position="17"/>
        <end position="83"/>
    </location>
</feature>
<dbReference type="STRING" id="133381.A0A2T9Z880"/>
<keyword evidence="2" id="KW-0479">Metal-binding</keyword>
<keyword evidence="1" id="KW-0645">Protease</keyword>
<accession>A0A2T9Z880</accession>
<dbReference type="InterPro" id="IPR021109">
    <property type="entry name" value="Peptidase_aspartic_dom_sf"/>
</dbReference>
<name>A0A2T9Z880_9FUNG</name>
<dbReference type="GO" id="GO:0008270">
    <property type="term" value="F:zinc ion binding"/>
    <property type="evidence" value="ECO:0007669"/>
    <property type="project" value="UniProtKB-KW"/>
</dbReference>
<evidence type="ECO:0000256" key="3">
    <source>
        <dbReference type="SAM" id="Coils"/>
    </source>
</evidence>
<dbReference type="CDD" id="cd00303">
    <property type="entry name" value="retropepsin_like"/>
    <property type="match status" value="1"/>
</dbReference>
<dbReference type="Gene3D" id="3.10.10.10">
    <property type="entry name" value="HIV Type 1 Reverse Transcriptase, subunit A, domain 1"/>
    <property type="match status" value="1"/>
</dbReference>
<evidence type="ECO:0000259" key="5">
    <source>
        <dbReference type="PROSITE" id="PS50158"/>
    </source>
</evidence>
<dbReference type="Pfam" id="PF00098">
    <property type="entry name" value="zf-CCHC"/>
    <property type="match status" value="1"/>
</dbReference>
<feature type="compositionally biased region" description="Low complexity" evidence="4">
    <location>
        <begin position="310"/>
        <end position="322"/>
    </location>
</feature>
<keyword evidence="1" id="KW-0378">Hydrolase</keyword>
<sequence length="663" mass="74941">MNSENANQETVQAELSYANVVAENEQLKAQLATAEAQYNQLAVDYDAAKKRWKKLNADNAELKDKFEQEVRSKTELFMRYQEESNQILLREKELAVKEAEFYKLQLDSAATMRTSPTVPIPKIPEFHGSTVGFPRWVSWVTDLFDNYPQLSDFNKRMMVADAIKGEARNWYDAEPDASTTSWVSLKDALLRQYGGTNSISNALETINNLKLTPKSDFNSFILRIRPAIKLVTKDDDNLAVALMRQQIHFDIRRYLPEQTNESFESFEQRLRRQFEVLQGKLGPYPQMGENIPMDLDAIAAPINRYSNMTRPSSPSRFRPRSPNQSRYRNTKPHTSSNTTMLPDQFEQYVQTRICFTCGKRGHLRSMCPNNTRRPRGFNAPPKQPNKPITKTVSFSDPPTTEIHLIFDSDPPSYLFASRLPYHELPTEKLAATPLTTMTLHLNEYICFKLSASINDRPISVLLDTGSQITSMTASLASKLNLSTNNCEPLTLRLGDNSAGSTSDQIATANLCFGNTMFPTAFRLMNSQPYNMILGANFIVASKAAYNPARMTISFAQGHNVDTFRMMPSGSKATEWAPLVLAASAVESLPTADPEIADILRDVASLFDPTPTIIKTDFPHQLRLTTDQPVHARMRRYSPEETRVLRDHVKELYQAGYARPSTSP</sequence>
<evidence type="ECO:0000256" key="1">
    <source>
        <dbReference type="ARBA" id="ARBA00022750"/>
    </source>
</evidence>
<proteinExistence type="predicted"/>
<feature type="region of interest" description="Disordered" evidence="4">
    <location>
        <begin position="305"/>
        <end position="339"/>
    </location>
</feature>
<reference evidence="6 7" key="1">
    <citation type="journal article" date="2018" name="MBio">
        <title>Comparative Genomics Reveals the Core Gene Toolbox for the Fungus-Insect Symbiosis.</title>
        <authorList>
            <person name="Wang Y."/>
            <person name="Stata M."/>
            <person name="Wang W."/>
            <person name="Stajich J.E."/>
            <person name="White M.M."/>
            <person name="Moncalvo J.M."/>
        </authorList>
    </citation>
    <scope>NUCLEOTIDE SEQUENCE [LARGE SCALE GENOMIC DNA]</scope>
    <source>
        <strain evidence="6 7">SC-DP-2</strain>
    </source>
</reference>
<dbReference type="SUPFAM" id="SSF50630">
    <property type="entry name" value="Acid proteases"/>
    <property type="match status" value="1"/>
</dbReference>
<dbReference type="EMBL" id="MBFS01001678">
    <property type="protein sequence ID" value="PVV00737.1"/>
    <property type="molecule type" value="Genomic_DNA"/>
</dbReference>
<dbReference type="Proteomes" id="UP000245609">
    <property type="component" value="Unassembled WGS sequence"/>
</dbReference>